<dbReference type="AlphaFoldDB" id="A0A9W6ZNB6"/>
<evidence type="ECO:0000313" key="2">
    <source>
        <dbReference type="Proteomes" id="UP001165122"/>
    </source>
</evidence>
<dbReference type="Proteomes" id="UP001165122">
    <property type="component" value="Unassembled WGS sequence"/>
</dbReference>
<proteinExistence type="predicted"/>
<gene>
    <name evidence="1" type="ORF">TrLO_g7698</name>
</gene>
<protein>
    <submittedName>
        <fullName evidence="1">Uncharacterized protein</fullName>
    </submittedName>
</protein>
<keyword evidence="2" id="KW-1185">Reference proteome</keyword>
<accession>A0A9W6ZNB6</accession>
<evidence type="ECO:0000313" key="1">
    <source>
        <dbReference type="EMBL" id="GMH56151.1"/>
    </source>
</evidence>
<reference evidence="2" key="1">
    <citation type="journal article" date="2023" name="Commun. Biol.">
        <title>Genome analysis of Parmales, the sister group of diatoms, reveals the evolutionary specialization of diatoms from phago-mixotrophs to photoautotrophs.</title>
        <authorList>
            <person name="Ban H."/>
            <person name="Sato S."/>
            <person name="Yoshikawa S."/>
            <person name="Yamada K."/>
            <person name="Nakamura Y."/>
            <person name="Ichinomiya M."/>
            <person name="Sato N."/>
            <person name="Blanc-Mathieu R."/>
            <person name="Endo H."/>
            <person name="Kuwata A."/>
            <person name="Ogata H."/>
        </authorList>
    </citation>
    <scope>NUCLEOTIDE SEQUENCE [LARGE SCALE GENOMIC DNA]</scope>
    <source>
        <strain evidence="2">NIES 3700</strain>
    </source>
</reference>
<sequence>MKINPPSSSKLFAKHAPGYLKFGPSVVGLCMIPLMPFADEPVEHGVEWFFDNYVKKEERKIQTLNPRSVKGTKSKSD</sequence>
<organism evidence="1 2">
    <name type="scientific">Triparma laevis f. longispina</name>
    <dbReference type="NCBI Taxonomy" id="1714387"/>
    <lineage>
        <taxon>Eukaryota</taxon>
        <taxon>Sar</taxon>
        <taxon>Stramenopiles</taxon>
        <taxon>Ochrophyta</taxon>
        <taxon>Bolidophyceae</taxon>
        <taxon>Parmales</taxon>
        <taxon>Triparmaceae</taxon>
        <taxon>Triparma</taxon>
    </lineage>
</organism>
<name>A0A9W6ZNB6_9STRA</name>
<dbReference type="EMBL" id="BRXW01000450">
    <property type="protein sequence ID" value="GMH56151.1"/>
    <property type="molecule type" value="Genomic_DNA"/>
</dbReference>
<dbReference type="OrthoDB" id="200632at2759"/>
<comment type="caution">
    <text evidence="1">The sequence shown here is derived from an EMBL/GenBank/DDBJ whole genome shotgun (WGS) entry which is preliminary data.</text>
</comment>